<organism evidence="1 2">
    <name type="scientific">Parascaris univalens</name>
    <name type="common">Nematode worm</name>
    <dbReference type="NCBI Taxonomy" id="6257"/>
    <lineage>
        <taxon>Eukaryota</taxon>
        <taxon>Metazoa</taxon>
        <taxon>Ecdysozoa</taxon>
        <taxon>Nematoda</taxon>
        <taxon>Chromadorea</taxon>
        <taxon>Rhabditida</taxon>
        <taxon>Spirurina</taxon>
        <taxon>Ascaridomorpha</taxon>
        <taxon>Ascaridoidea</taxon>
        <taxon>Ascarididae</taxon>
        <taxon>Parascaris</taxon>
    </lineage>
</organism>
<protein>
    <submittedName>
        <fullName evidence="2">Uncharacterized protein</fullName>
    </submittedName>
</protein>
<dbReference type="AlphaFoldDB" id="A0A915B0E1"/>
<accession>A0A915B0E1</accession>
<evidence type="ECO:0000313" key="1">
    <source>
        <dbReference type="Proteomes" id="UP000887569"/>
    </source>
</evidence>
<name>A0A915B0E1_PARUN</name>
<proteinExistence type="predicted"/>
<dbReference type="Proteomes" id="UP000887569">
    <property type="component" value="Unplaced"/>
</dbReference>
<dbReference type="WBParaSite" id="PgR022X_g029_t01">
    <property type="protein sequence ID" value="PgR022X_g029_t01"/>
    <property type="gene ID" value="PgR022X_g029"/>
</dbReference>
<sequence>MYLTKHATALGKNAHLGLQPRFLFQIKRQRYVKIANFRKSVLCQLPMKPIRQDSMSDMKSLVKELGIFQFFASTRPLTLRNSLSPTEILKSQLNAKTTNPSSPR</sequence>
<reference evidence="2" key="1">
    <citation type="submission" date="2022-11" db="UniProtKB">
        <authorList>
            <consortium name="WormBaseParasite"/>
        </authorList>
    </citation>
    <scope>IDENTIFICATION</scope>
</reference>
<evidence type="ECO:0000313" key="2">
    <source>
        <dbReference type="WBParaSite" id="PgR022X_g029_t01"/>
    </source>
</evidence>
<keyword evidence="1" id="KW-1185">Reference proteome</keyword>